<dbReference type="PROSITE" id="PS00107">
    <property type="entry name" value="PROTEIN_KINASE_ATP"/>
    <property type="match status" value="1"/>
</dbReference>
<dbReference type="InterPro" id="IPR011009">
    <property type="entry name" value="Kinase-like_dom_sf"/>
</dbReference>
<keyword evidence="1" id="KW-0723">Serine/threonine-protein kinase</keyword>
<feature type="region of interest" description="Disordered" evidence="7">
    <location>
        <begin position="440"/>
        <end position="490"/>
    </location>
</feature>
<evidence type="ECO:0000256" key="6">
    <source>
        <dbReference type="PROSITE-ProRule" id="PRU10141"/>
    </source>
</evidence>
<feature type="compositionally biased region" description="Polar residues" evidence="7">
    <location>
        <begin position="468"/>
        <end position="486"/>
    </location>
</feature>
<comment type="caution">
    <text evidence="9">The sequence shown here is derived from an EMBL/GenBank/DDBJ whole genome shotgun (WGS) entry which is preliminary data.</text>
</comment>
<feature type="compositionally biased region" description="Polar residues" evidence="7">
    <location>
        <begin position="376"/>
        <end position="397"/>
    </location>
</feature>
<evidence type="ECO:0000256" key="3">
    <source>
        <dbReference type="ARBA" id="ARBA00022741"/>
    </source>
</evidence>
<proteinExistence type="predicted"/>
<dbReference type="Pfam" id="PF11822">
    <property type="entry name" value="BTB_SANBR"/>
    <property type="match status" value="1"/>
</dbReference>
<dbReference type="PRINTS" id="PR00109">
    <property type="entry name" value="TYRKINASE"/>
</dbReference>
<dbReference type="EMBL" id="JNBS01001874">
    <property type="protein sequence ID" value="OQR97983.1"/>
    <property type="molecule type" value="Genomic_DNA"/>
</dbReference>
<dbReference type="InterPro" id="IPR001245">
    <property type="entry name" value="Ser-Thr/Tyr_kinase_cat_dom"/>
</dbReference>
<dbReference type="InterPro" id="IPR008271">
    <property type="entry name" value="Ser/Thr_kinase_AS"/>
</dbReference>
<keyword evidence="2" id="KW-0808">Transferase</keyword>
<feature type="compositionally biased region" description="Low complexity" evidence="7">
    <location>
        <begin position="399"/>
        <end position="417"/>
    </location>
</feature>
<dbReference type="InterPro" id="IPR000719">
    <property type="entry name" value="Prot_kinase_dom"/>
</dbReference>
<dbReference type="PROSITE" id="PS00108">
    <property type="entry name" value="PROTEIN_KINASE_ST"/>
    <property type="match status" value="1"/>
</dbReference>
<evidence type="ECO:0000256" key="2">
    <source>
        <dbReference type="ARBA" id="ARBA00022679"/>
    </source>
</evidence>
<keyword evidence="10" id="KW-1185">Reference proteome</keyword>
<evidence type="ECO:0000256" key="7">
    <source>
        <dbReference type="SAM" id="MobiDB-lite"/>
    </source>
</evidence>
<dbReference type="SUPFAM" id="SSF54695">
    <property type="entry name" value="POZ domain"/>
    <property type="match status" value="1"/>
</dbReference>
<feature type="compositionally biased region" description="Polar residues" evidence="7">
    <location>
        <begin position="284"/>
        <end position="295"/>
    </location>
</feature>
<evidence type="ECO:0000313" key="10">
    <source>
        <dbReference type="Proteomes" id="UP000243217"/>
    </source>
</evidence>
<dbReference type="Pfam" id="PF00069">
    <property type="entry name" value="Pkinase"/>
    <property type="match status" value="1"/>
</dbReference>
<gene>
    <name evidence="9" type="ORF">THRCLA_06816</name>
</gene>
<dbReference type="STRING" id="74557.A0A1V9ZJ14"/>
<dbReference type="AlphaFoldDB" id="A0A1V9ZJ14"/>
<dbReference type="GO" id="GO:0005524">
    <property type="term" value="F:ATP binding"/>
    <property type="evidence" value="ECO:0007669"/>
    <property type="project" value="UniProtKB-UniRule"/>
</dbReference>
<dbReference type="InterPro" id="IPR050538">
    <property type="entry name" value="MAP_kinase_kinase_kinase"/>
</dbReference>
<feature type="region of interest" description="Disordered" evidence="7">
    <location>
        <begin position="361"/>
        <end position="417"/>
    </location>
</feature>
<evidence type="ECO:0000256" key="4">
    <source>
        <dbReference type="ARBA" id="ARBA00022777"/>
    </source>
</evidence>
<keyword evidence="4 9" id="KW-0418">Kinase</keyword>
<dbReference type="CDD" id="cd06606">
    <property type="entry name" value="STKc_MAPKKK"/>
    <property type="match status" value="1"/>
</dbReference>
<feature type="binding site" evidence="6">
    <location>
        <position position="40"/>
    </location>
    <ligand>
        <name>ATP</name>
        <dbReference type="ChEBI" id="CHEBI:30616"/>
    </ligand>
</feature>
<dbReference type="PANTHER" id="PTHR48016">
    <property type="entry name" value="MAP KINASE KINASE KINASE SSK2-RELATED-RELATED"/>
    <property type="match status" value="1"/>
</dbReference>
<feature type="compositionally biased region" description="Basic and acidic residues" evidence="7">
    <location>
        <begin position="449"/>
        <end position="463"/>
    </location>
</feature>
<dbReference type="OrthoDB" id="550012at2759"/>
<reference evidence="9 10" key="1">
    <citation type="journal article" date="2014" name="Genome Biol. Evol.">
        <title>The secreted proteins of Achlya hypogyna and Thraustotheca clavata identify the ancestral oomycete secretome and reveal gene acquisitions by horizontal gene transfer.</title>
        <authorList>
            <person name="Misner I."/>
            <person name="Blouin N."/>
            <person name="Leonard G."/>
            <person name="Richards T.A."/>
            <person name="Lane C.E."/>
        </authorList>
    </citation>
    <scope>NUCLEOTIDE SEQUENCE [LARGE SCALE GENOMIC DNA]</scope>
    <source>
        <strain evidence="9 10">ATCC 34112</strain>
    </source>
</reference>
<organism evidence="9 10">
    <name type="scientific">Thraustotheca clavata</name>
    <dbReference type="NCBI Taxonomy" id="74557"/>
    <lineage>
        <taxon>Eukaryota</taxon>
        <taxon>Sar</taxon>
        <taxon>Stramenopiles</taxon>
        <taxon>Oomycota</taxon>
        <taxon>Saprolegniomycetes</taxon>
        <taxon>Saprolegniales</taxon>
        <taxon>Achlyaceae</taxon>
        <taxon>Thraustotheca</taxon>
    </lineage>
</organism>
<keyword evidence="5 6" id="KW-0067">ATP-binding</keyword>
<dbReference type="SMART" id="SM00220">
    <property type="entry name" value="S_TKc"/>
    <property type="match status" value="1"/>
</dbReference>
<protein>
    <submittedName>
        <fullName evidence="9">Mitogen-activated protein kinase kinase kinase</fullName>
    </submittedName>
</protein>
<dbReference type="Proteomes" id="UP000243217">
    <property type="component" value="Unassembled WGS sequence"/>
</dbReference>
<dbReference type="PANTHER" id="PTHR48016:SF56">
    <property type="entry name" value="MAPKK KINASE"/>
    <property type="match status" value="1"/>
</dbReference>
<dbReference type="PROSITE" id="PS50011">
    <property type="entry name" value="PROTEIN_KINASE_DOM"/>
    <property type="match status" value="1"/>
</dbReference>
<dbReference type="GO" id="GO:0004674">
    <property type="term" value="F:protein serine/threonine kinase activity"/>
    <property type="evidence" value="ECO:0007669"/>
    <property type="project" value="UniProtKB-KW"/>
</dbReference>
<dbReference type="InterPro" id="IPR021777">
    <property type="entry name" value="SANBR_BTB"/>
</dbReference>
<evidence type="ECO:0000259" key="8">
    <source>
        <dbReference type="PROSITE" id="PS50011"/>
    </source>
</evidence>
<name>A0A1V9ZJ14_9STRA</name>
<evidence type="ECO:0000256" key="5">
    <source>
        <dbReference type="ARBA" id="ARBA00022840"/>
    </source>
</evidence>
<dbReference type="Gene3D" id="1.10.510.10">
    <property type="entry name" value="Transferase(Phosphotransferase) domain 1"/>
    <property type="match status" value="1"/>
</dbReference>
<feature type="domain" description="Protein kinase" evidence="8">
    <location>
        <begin position="10"/>
        <end position="271"/>
    </location>
</feature>
<dbReference type="InterPro" id="IPR017441">
    <property type="entry name" value="Protein_kinase_ATP_BS"/>
</dbReference>
<evidence type="ECO:0000256" key="1">
    <source>
        <dbReference type="ARBA" id="ARBA00022527"/>
    </source>
</evidence>
<dbReference type="InterPro" id="IPR011333">
    <property type="entry name" value="SKP1/BTB/POZ_sf"/>
</dbReference>
<dbReference type="Gene3D" id="3.30.710.10">
    <property type="entry name" value="Potassium Channel Kv1.1, Chain A"/>
    <property type="match status" value="1"/>
</dbReference>
<keyword evidence="3 6" id="KW-0547">Nucleotide-binding</keyword>
<sequence>MTSISSKKKWAKKEKIGQGAHGIVYKCTEASPSTRIVAVKELDTKGLSSQEIESLMNEATIMKELNHKHIIQYFGVKEKKRKHVVQLAMEFMPGGSLSAYIRAVGGALTIERTKQYTWQLLSALQYLHEHRLAHRDIKSANVLLSMDQSQLKLADFGALKEIGSVSVVGGLKGTPHWMAPEVIKEQQTSDGWIKADIWSLGCTVLEMLTGKTPWQQFSNPLTAMYKIVSSESIPEVPLDLPSDAIEFLHSCFQREPNKRPNAKQLLRSSFLKSIRKEKKKERNNASPARTSSTISEVRKVKNKSPPKQENATPPKQRASPESDDDIPMPKSKILSIIYSEMLPPSPTLRLKAKKMVKLVPLTGTRDTNQEEKNASPRPTTSKLLESIQLSSPKSNGLYSPRSPQVSSPLSSPHSPAPLLSAKSLGDIHLPFMLKKPELRRVATAPSVTKRSDRRADSTIKEATKGALSATNRGTNESSNRPATQPESKVRKAKDETIVIHVCDEFRNINRDFTCNKTLLLENMRYFKGYLNEENANEDIDISVHCDVGIFEWLYSFIHASPTKPKLAIDNVTSILISSEFLQMDYLVNECTTFIGQNLESVVDMPGDLLSVSEVILESIAVKCSLEQLDVIEPRKEKLCHKLYSKRLARLIATLKHTDKGLELCSFCGVVFYKGHRPFLTCSQATPSIGRHGEVLLMHNPKPEWKSDAWIKSLGTSNPRHTFWKLWGALQCLYCTNCQNFFTSSEIKECLHHPSNLADATIYDCCGAPKFAADSRVTRGCKSQHHALGRSIDLRSHYDSTLDLDQIHELTLNHIDIIARDKPPIPSPVSNSNVHEMLRCSVCAPKSMLENVDVPSDVIKSIKSNNADVSTPQTRKQWKIDLYTPVLLFILKLRVDFKREIVYVYNCCHQA</sequence>
<evidence type="ECO:0000313" key="9">
    <source>
        <dbReference type="EMBL" id="OQR97983.1"/>
    </source>
</evidence>
<accession>A0A1V9ZJ14</accession>
<dbReference type="SUPFAM" id="SSF56112">
    <property type="entry name" value="Protein kinase-like (PK-like)"/>
    <property type="match status" value="1"/>
</dbReference>
<feature type="region of interest" description="Disordered" evidence="7">
    <location>
        <begin position="276"/>
        <end position="328"/>
    </location>
</feature>